<dbReference type="OrthoDB" id="599464at2"/>
<dbReference type="PROSITE" id="PS51257">
    <property type="entry name" value="PROKAR_LIPOPROTEIN"/>
    <property type="match status" value="1"/>
</dbReference>
<feature type="chain" id="PRO_5012086454" description="Thrombospondin type 3 repeat-containing protein" evidence="1">
    <location>
        <begin position="25"/>
        <end position="516"/>
    </location>
</feature>
<keyword evidence="1" id="KW-0732">Signal</keyword>
<dbReference type="InterPro" id="IPR028974">
    <property type="entry name" value="TSP_type-3_rpt"/>
</dbReference>
<protein>
    <recommendedName>
        <fullName evidence="4">Thrombospondin type 3 repeat-containing protein</fullName>
    </recommendedName>
</protein>
<evidence type="ECO:0000313" key="3">
    <source>
        <dbReference type="Proteomes" id="UP000219193"/>
    </source>
</evidence>
<accession>A0A285X5T6</accession>
<sequence>MKNFKNYLAGLAVFALLFSSCSKEETGVDPTTEKATLSFGAIVADLASQSTNKQSDLSDLPECSDAAPAYVEIVLMQGDEYIVGGDAPYRVDLVSGQVFTEEDPALELDPGTYSLEHFAVYDAAGNLTWIAPKGGVLAEFVDAPLPLSINLGAGVKKYVDVSVVCYDDRDVNEYGYLFFEFDTTRAFEFCFFANYCTPEGRHFPARFSVEFSIDGTVIYTAAENINEVGVNAAGDNYARPICFALPDLPQYGDDEEYLDYTITLLDWDGVYDGPGTVITGSLSRNEVEANFDGDDNVNYEHIRFGCDGTTPPDDDNDGVPNDDDICPGFDDNADADGDGIPDGCDECPNTPADMDDDGDCLPNNDDPCPYDPDNDCEDNPVGEGCETAYMFGDVELNSLDYPGNNWGWGLEITAADIAAEADGVWEIPFYAGAGQNDISKGWEAGHVVLTLEGGNLEVDIVLNDGVTINDTHIYVGSDWPDSRAPGQFDLDDDDDVYSVNGWDPVYVIVHAEVCGD</sequence>
<reference evidence="3" key="1">
    <citation type="submission" date="2017-09" db="EMBL/GenBank/DDBJ databases">
        <authorList>
            <person name="Varghese N."/>
            <person name="Submissions S."/>
        </authorList>
    </citation>
    <scope>NUCLEOTIDE SEQUENCE [LARGE SCALE GENOMIC DNA]</scope>
    <source>
        <strain evidence="3">CGMCC 1.12641</strain>
    </source>
</reference>
<dbReference type="RefSeq" id="WP_097056152.1">
    <property type="nucleotide sequence ID" value="NZ_OCMF01000002.1"/>
</dbReference>
<evidence type="ECO:0000313" key="2">
    <source>
        <dbReference type="EMBL" id="SOC80376.1"/>
    </source>
</evidence>
<dbReference type="Proteomes" id="UP000219193">
    <property type="component" value="Unassembled WGS sequence"/>
</dbReference>
<dbReference type="GO" id="GO:0005509">
    <property type="term" value="F:calcium ion binding"/>
    <property type="evidence" value="ECO:0007669"/>
    <property type="project" value="InterPro"/>
</dbReference>
<proteinExistence type="predicted"/>
<evidence type="ECO:0008006" key="4">
    <source>
        <dbReference type="Google" id="ProtNLM"/>
    </source>
</evidence>
<dbReference type="EMBL" id="OCMF01000002">
    <property type="protein sequence ID" value="SOC80376.1"/>
    <property type="molecule type" value="Genomic_DNA"/>
</dbReference>
<keyword evidence="3" id="KW-1185">Reference proteome</keyword>
<dbReference type="Gene3D" id="4.10.1080.10">
    <property type="entry name" value="TSP type-3 repeat"/>
    <property type="match status" value="1"/>
</dbReference>
<name>A0A285X5T6_9FLAO</name>
<gene>
    <name evidence="2" type="ORF">SAMN06296241_1925</name>
</gene>
<feature type="signal peptide" evidence="1">
    <location>
        <begin position="1"/>
        <end position="24"/>
    </location>
</feature>
<dbReference type="AlphaFoldDB" id="A0A285X5T6"/>
<evidence type="ECO:0000256" key="1">
    <source>
        <dbReference type="SAM" id="SignalP"/>
    </source>
</evidence>
<organism evidence="2 3">
    <name type="scientific">Salinimicrobium sediminis</name>
    <dbReference type="NCBI Taxonomy" id="1343891"/>
    <lineage>
        <taxon>Bacteria</taxon>
        <taxon>Pseudomonadati</taxon>
        <taxon>Bacteroidota</taxon>
        <taxon>Flavobacteriia</taxon>
        <taxon>Flavobacteriales</taxon>
        <taxon>Flavobacteriaceae</taxon>
        <taxon>Salinimicrobium</taxon>
    </lineage>
</organism>